<accession>A0ABU4Z1K0</accession>
<evidence type="ECO:0000313" key="2">
    <source>
        <dbReference type="EMBL" id="MDX8493122.1"/>
    </source>
</evidence>
<dbReference type="InterPro" id="IPR012061">
    <property type="entry name" value="Glu_synth_lsu_3"/>
</dbReference>
<gene>
    <name evidence="2" type="ORF">RFN29_16255</name>
</gene>
<proteinExistence type="predicted"/>
<protein>
    <submittedName>
        <fullName evidence="2">GXGXG domain-containing protein</fullName>
    </submittedName>
</protein>
<comment type="caution">
    <text evidence="2">The sequence shown here is derived from an EMBL/GenBank/DDBJ whole genome shotgun (WGS) entry which is preliminary data.</text>
</comment>
<keyword evidence="3" id="KW-1185">Reference proteome</keyword>
<dbReference type="CDD" id="cd00504">
    <property type="entry name" value="GXGXG"/>
    <property type="match status" value="1"/>
</dbReference>
<feature type="domain" description="Glutamate synthase alpha subunit C-terminal" evidence="1">
    <location>
        <begin position="64"/>
        <end position="195"/>
    </location>
</feature>
<evidence type="ECO:0000259" key="1">
    <source>
        <dbReference type="Pfam" id="PF01493"/>
    </source>
</evidence>
<organism evidence="2 3">
    <name type="scientific">Mesorhizobium captivum</name>
    <dbReference type="NCBI Taxonomy" id="3072319"/>
    <lineage>
        <taxon>Bacteria</taxon>
        <taxon>Pseudomonadati</taxon>
        <taxon>Pseudomonadota</taxon>
        <taxon>Alphaproteobacteria</taxon>
        <taxon>Hyphomicrobiales</taxon>
        <taxon>Phyllobacteriaceae</taxon>
        <taxon>Mesorhizobium</taxon>
    </lineage>
</organism>
<dbReference type="PANTHER" id="PTHR39673:SF5">
    <property type="entry name" value="TUNGSTEN-CONTAINING FORMYLMETHANOFURAN DEHYDROGENASE 2 SUBUNIT C"/>
    <property type="match status" value="1"/>
</dbReference>
<dbReference type="SUPFAM" id="SSF69336">
    <property type="entry name" value="Alpha subunit of glutamate synthase, C-terminal domain"/>
    <property type="match status" value="1"/>
</dbReference>
<dbReference type="InterPro" id="IPR036485">
    <property type="entry name" value="Glu_synth_asu_C_sf"/>
</dbReference>
<dbReference type="PANTHER" id="PTHR39673">
    <property type="entry name" value="TUNGSTEN FORMYLMETHANOFURAN DEHYDROGENASE, SUBUNIT C (FWDC)"/>
    <property type="match status" value="1"/>
</dbReference>
<name>A0ABU4Z1K0_9HYPH</name>
<evidence type="ECO:0000313" key="3">
    <source>
        <dbReference type="Proteomes" id="UP001271249"/>
    </source>
</evidence>
<dbReference type="PIRSF" id="PIRSF006519">
    <property type="entry name" value="GOGAT_dom3"/>
    <property type="match status" value="1"/>
</dbReference>
<reference evidence="2 3" key="1">
    <citation type="submission" date="2023-08" db="EMBL/GenBank/DDBJ databases">
        <title>Implementing the SeqCode for naming new Mesorhizobium species isolated from Vachellia karroo root nodules.</title>
        <authorList>
            <person name="Van Lill M."/>
        </authorList>
    </citation>
    <scope>NUCLEOTIDE SEQUENCE [LARGE SCALE GENOMIC DNA]</scope>
    <source>
        <strain evidence="2 3">VK22B</strain>
    </source>
</reference>
<dbReference type="EMBL" id="JAVIJC010000015">
    <property type="protein sequence ID" value="MDX8493122.1"/>
    <property type="molecule type" value="Genomic_DNA"/>
</dbReference>
<dbReference type="RefSeq" id="WP_320227093.1">
    <property type="nucleotide sequence ID" value="NZ_JAVIJC010000015.1"/>
</dbReference>
<sequence length="245" mass="25772">MNISNVATAPSREVSFARRVFDLGENSLRELNQALHKLTPGSNETAWEVLHPRGSHSVAVGVDQPVSIDVRGSVGYYCAGMNDGAAITVHGSAGPGVGENMMSGSIVVKGDASQYAGATGRGGLLVIEGNASSRCGISMKGIDIVVRGNIGHMSAFMAQSGNLVVLGDAGDALGDSIYEARLFVRGKVKSLGADCIAKEMRPEHVELLQGLLDRAGIKDAKPEEFTRYGSARTLYNFNIDNADAY</sequence>
<dbReference type="InterPro" id="IPR002489">
    <property type="entry name" value="Glu_synth_asu_C"/>
</dbReference>
<dbReference type="Gene3D" id="2.160.20.60">
    <property type="entry name" value="Glutamate synthase, alpha subunit, C-terminal domain"/>
    <property type="match status" value="1"/>
</dbReference>
<dbReference type="Pfam" id="PF01493">
    <property type="entry name" value="GXGXG"/>
    <property type="match status" value="1"/>
</dbReference>
<dbReference type="Proteomes" id="UP001271249">
    <property type="component" value="Unassembled WGS sequence"/>
</dbReference>